<organism evidence="7 8">
    <name type="scientific">Marivita geojedonensis</name>
    <dbReference type="NCBI Taxonomy" id="1123756"/>
    <lineage>
        <taxon>Bacteria</taxon>
        <taxon>Pseudomonadati</taxon>
        <taxon>Pseudomonadota</taxon>
        <taxon>Alphaproteobacteria</taxon>
        <taxon>Rhodobacterales</taxon>
        <taxon>Roseobacteraceae</taxon>
        <taxon>Marivita</taxon>
    </lineage>
</organism>
<dbReference type="AlphaFoldDB" id="A0A1X4NPY6"/>
<accession>A0A1X4NPY6</accession>
<dbReference type="OrthoDB" id="5293641at2"/>
<evidence type="ECO:0000256" key="4">
    <source>
        <dbReference type="ARBA" id="ARBA00023136"/>
    </source>
</evidence>
<dbReference type="InterPro" id="IPR009915">
    <property type="entry name" value="NnrU_dom"/>
</dbReference>
<evidence type="ECO:0000313" key="7">
    <source>
        <dbReference type="EMBL" id="OSQ53045.1"/>
    </source>
</evidence>
<dbReference type="GO" id="GO:0016020">
    <property type="term" value="C:membrane"/>
    <property type="evidence" value="ECO:0007669"/>
    <property type="project" value="UniProtKB-SubCell"/>
</dbReference>
<dbReference type="STRING" id="1123756.MGEO_00240"/>
<proteinExistence type="predicted"/>
<feature type="domain" description="NnrU" evidence="6">
    <location>
        <begin position="4"/>
        <end position="180"/>
    </location>
</feature>
<dbReference type="EMBL" id="JFKC01000001">
    <property type="protein sequence ID" value="OSQ53045.1"/>
    <property type="molecule type" value="Genomic_DNA"/>
</dbReference>
<feature type="transmembrane region" description="Helical" evidence="5">
    <location>
        <begin position="117"/>
        <end position="136"/>
    </location>
</feature>
<keyword evidence="4 5" id="KW-0472">Membrane</keyword>
<protein>
    <submittedName>
        <fullName evidence="7">Membrane protein</fullName>
    </submittedName>
</protein>
<feature type="transmembrane region" description="Helical" evidence="5">
    <location>
        <begin position="156"/>
        <end position="179"/>
    </location>
</feature>
<comment type="subcellular location">
    <subcellularLocation>
        <location evidence="1">Membrane</location>
        <topology evidence="1">Multi-pass membrane protein</topology>
    </subcellularLocation>
</comment>
<dbReference type="Proteomes" id="UP000193926">
    <property type="component" value="Unassembled WGS sequence"/>
</dbReference>
<gene>
    <name evidence="7" type="ORF">MGEO_00240</name>
</gene>
<name>A0A1X4NPY6_9RHOB</name>
<evidence type="ECO:0000313" key="8">
    <source>
        <dbReference type="Proteomes" id="UP000193926"/>
    </source>
</evidence>
<feature type="transmembrane region" description="Helical" evidence="5">
    <location>
        <begin position="35"/>
        <end position="53"/>
    </location>
</feature>
<sequence length="183" mass="19875">MMGLLVLGLLIWVGAHIFKRVAPEQRAAMGDKGKGVVAVALFISLGLMIWGYGGVEFIPVWYPPAFMVHINNLLMLVALFVFGMSATTGRLRGKMRHPQLTAVKIWAVAHLLVNGDLASIILFGGMLAWAVLEVILINKAEPVWDRPQPGEAKKDVLLVVITLVMYAAISAIHVGLGVWPFPG</sequence>
<evidence type="ECO:0000256" key="2">
    <source>
        <dbReference type="ARBA" id="ARBA00022692"/>
    </source>
</evidence>
<feature type="transmembrane region" description="Helical" evidence="5">
    <location>
        <begin position="65"/>
        <end position="86"/>
    </location>
</feature>
<evidence type="ECO:0000256" key="3">
    <source>
        <dbReference type="ARBA" id="ARBA00022989"/>
    </source>
</evidence>
<reference evidence="7 8" key="1">
    <citation type="submission" date="2014-03" db="EMBL/GenBank/DDBJ databases">
        <title>The draft genome sequence of Marivita geojedonensis KCTC 23882.</title>
        <authorList>
            <person name="Lai Q."/>
            <person name="Shao Z."/>
        </authorList>
    </citation>
    <scope>NUCLEOTIDE SEQUENCE [LARGE SCALE GENOMIC DNA]</scope>
    <source>
        <strain evidence="7 8">DPG-138</strain>
    </source>
</reference>
<keyword evidence="2 5" id="KW-0812">Transmembrane</keyword>
<evidence type="ECO:0000259" key="6">
    <source>
        <dbReference type="Pfam" id="PF07298"/>
    </source>
</evidence>
<evidence type="ECO:0000256" key="5">
    <source>
        <dbReference type="SAM" id="Phobius"/>
    </source>
</evidence>
<evidence type="ECO:0000256" key="1">
    <source>
        <dbReference type="ARBA" id="ARBA00004141"/>
    </source>
</evidence>
<keyword evidence="8" id="KW-1185">Reference proteome</keyword>
<keyword evidence="3 5" id="KW-1133">Transmembrane helix</keyword>
<comment type="caution">
    <text evidence="7">The sequence shown here is derived from an EMBL/GenBank/DDBJ whole genome shotgun (WGS) entry which is preliminary data.</text>
</comment>
<dbReference type="Pfam" id="PF07298">
    <property type="entry name" value="NnrU"/>
    <property type="match status" value="1"/>
</dbReference>